<dbReference type="AlphaFoldDB" id="A0A1Q9DP93"/>
<sequence>MIPEGICEVAIKGGDTLGRADDIGIVEESKHALAWLQCGRNGVKGGVLGDCVECRHQGVALLPALGLQDLVFRADIVGPDIAALGAVELASERQVKKLKDGMPPLGQVNAECFIRPPAHVAKTHSLPAQEASGVTDKSTSISLKSEPREAEVQPLGLDGTLRRTVKKSTANDETFDAVPTFHGDLESLCRAVYKLGEDPPGPDVSDVCENLIAPLVTIF</sequence>
<comment type="caution">
    <text evidence="2">The sequence shown here is derived from an EMBL/GenBank/DDBJ whole genome shotgun (WGS) entry which is preliminary data.</text>
</comment>
<evidence type="ECO:0000313" key="3">
    <source>
        <dbReference type="Proteomes" id="UP000186817"/>
    </source>
</evidence>
<organism evidence="2 3">
    <name type="scientific">Symbiodinium microadriaticum</name>
    <name type="common">Dinoflagellate</name>
    <name type="synonym">Zooxanthella microadriatica</name>
    <dbReference type="NCBI Taxonomy" id="2951"/>
    <lineage>
        <taxon>Eukaryota</taxon>
        <taxon>Sar</taxon>
        <taxon>Alveolata</taxon>
        <taxon>Dinophyceae</taxon>
        <taxon>Suessiales</taxon>
        <taxon>Symbiodiniaceae</taxon>
        <taxon>Symbiodinium</taxon>
    </lineage>
</organism>
<protein>
    <submittedName>
        <fullName evidence="2">Uncharacterized protein</fullName>
    </submittedName>
</protein>
<gene>
    <name evidence="2" type="ORF">AK812_SmicGene20698</name>
</gene>
<proteinExistence type="predicted"/>
<dbReference type="Proteomes" id="UP000186817">
    <property type="component" value="Unassembled WGS sequence"/>
</dbReference>
<evidence type="ECO:0000256" key="1">
    <source>
        <dbReference type="SAM" id="MobiDB-lite"/>
    </source>
</evidence>
<accession>A0A1Q9DP93</accession>
<reference evidence="2 3" key="1">
    <citation type="submission" date="2016-02" db="EMBL/GenBank/DDBJ databases">
        <title>Genome analysis of coral dinoflagellate symbionts highlights evolutionary adaptations to a symbiotic lifestyle.</title>
        <authorList>
            <person name="Aranda M."/>
            <person name="Li Y."/>
            <person name="Liew Y.J."/>
            <person name="Baumgarten S."/>
            <person name="Simakov O."/>
            <person name="Wilson M."/>
            <person name="Piel J."/>
            <person name="Ashoor H."/>
            <person name="Bougouffa S."/>
            <person name="Bajic V.B."/>
            <person name="Ryu T."/>
            <person name="Ravasi T."/>
            <person name="Bayer T."/>
            <person name="Micklem G."/>
            <person name="Kim H."/>
            <person name="Bhak J."/>
            <person name="Lajeunesse T.C."/>
            <person name="Voolstra C.R."/>
        </authorList>
    </citation>
    <scope>NUCLEOTIDE SEQUENCE [LARGE SCALE GENOMIC DNA]</scope>
    <source>
        <strain evidence="2 3">CCMP2467</strain>
    </source>
</reference>
<feature type="region of interest" description="Disordered" evidence="1">
    <location>
        <begin position="126"/>
        <end position="148"/>
    </location>
</feature>
<dbReference type="EMBL" id="LSRX01000449">
    <property type="protein sequence ID" value="OLP96987.1"/>
    <property type="molecule type" value="Genomic_DNA"/>
</dbReference>
<name>A0A1Q9DP93_SYMMI</name>
<evidence type="ECO:0000313" key="2">
    <source>
        <dbReference type="EMBL" id="OLP96987.1"/>
    </source>
</evidence>
<keyword evidence="3" id="KW-1185">Reference proteome</keyword>